<dbReference type="Proteomes" id="UP001214854">
    <property type="component" value="Unassembled WGS sequence"/>
</dbReference>
<dbReference type="GO" id="GO:0003677">
    <property type="term" value="F:DNA binding"/>
    <property type="evidence" value="ECO:0007669"/>
    <property type="project" value="UniProtKB-KW"/>
</dbReference>
<dbReference type="InterPro" id="IPR025166">
    <property type="entry name" value="Integrase_DNA_bind_dom"/>
</dbReference>
<comment type="caution">
    <text evidence="4">The sequence shown here is derived from an EMBL/GenBank/DDBJ whole genome shotgun (WGS) entry which is preliminary data.</text>
</comment>
<name>A0ABT5HQG1_9CAUL</name>
<reference evidence="4 5" key="1">
    <citation type="submission" date="2023-01" db="EMBL/GenBank/DDBJ databases">
        <title>Novel species of the genus Asticcacaulis isolated from rivers.</title>
        <authorList>
            <person name="Lu H."/>
        </authorList>
    </citation>
    <scope>NUCLEOTIDE SEQUENCE [LARGE SCALE GENOMIC DNA]</scope>
    <source>
        <strain evidence="4 5">BYS171W</strain>
    </source>
</reference>
<evidence type="ECO:0000313" key="5">
    <source>
        <dbReference type="Proteomes" id="UP001214854"/>
    </source>
</evidence>
<evidence type="ECO:0000313" key="4">
    <source>
        <dbReference type="EMBL" id="MDC7682224.1"/>
    </source>
</evidence>
<dbReference type="Gene3D" id="3.30.160.390">
    <property type="entry name" value="Integrase, DNA-binding domain"/>
    <property type="match status" value="1"/>
</dbReference>
<dbReference type="Pfam" id="PF13356">
    <property type="entry name" value="Arm-DNA-bind_3"/>
    <property type="match status" value="1"/>
</dbReference>
<dbReference type="PANTHER" id="PTHR30629:SF2">
    <property type="entry name" value="PROPHAGE INTEGRASE INTS-RELATED"/>
    <property type="match status" value="1"/>
</dbReference>
<proteinExistence type="inferred from homology"/>
<sequence>MALTDIAIRGLKPTDRDQKVFDGEGLYLLIKRNGSRIWRYKYYHLGKEQLLTFGAYPLVSLRDARLMRDEAKRQKIQGIEPPRLCRRLIGLSYAANSKVSRAA</sequence>
<dbReference type="InterPro" id="IPR038488">
    <property type="entry name" value="Integrase_DNA-bd_sf"/>
</dbReference>
<dbReference type="EMBL" id="JAQQKX010000002">
    <property type="protein sequence ID" value="MDC7682224.1"/>
    <property type="molecule type" value="Genomic_DNA"/>
</dbReference>
<evidence type="ECO:0000259" key="3">
    <source>
        <dbReference type="Pfam" id="PF13356"/>
    </source>
</evidence>
<gene>
    <name evidence="4" type="ORF">PQU92_02985</name>
</gene>
<protein>
    <submittedName>
        <fullName evidence="4">Arm DNA-binding domain-containing protein</fullName>
    </submittedName>
</protein>
<dbReference type="InterPro" id="IPR050808">
    <property type="entry name" value="Phage_Integrase"/>
</dbReference>
<feature type="domain" description="Integrase DNA-binding" evidence="3">
    <location>
        <begin position="3"/>
        <end position="81"/>
    </location>
</feature>
<keyword evidence="5" id="KW-1185">Reference proteome</keyword>
<keyword evidence="2" id="KW-0229">DNA integration</keyword>
<keyword evidence="4" id="KW-0238">DNA-binding</keyword>
<dbReference type="RefSeq" id="WP_272746736.1">
    <property type="nucleotide sequence ID" value="NZ_JAQQKX010000002.1"/>
</dbReference>
<comment type="similarity">
    <text evidence="1">Belongs to the 'phage' integrase family.</text>
</comment>
<evidence type="ECO:0000256" key="1">
    <source>
        <dbReference type="ARBA" id="ARBA00008857"/>
    </source>
</evidence>
<dbReference type="PANTHER" id="PTHR30629">
    <property type="entry name" value="PROPHAGE INTEGRASE"/>
    <property type="match status" value="1"/>
</dbReference>
<evidence type="ECO:0000256" key="2">
    <source>
        <dbReference type="ARBA" id="ARBA00022908"/>
    </source>
</evidence>
<organism evidence="4 5">
    <name type="scientific">Asticcacaulis aquaticus</name>
    <dbReference type="NCBI Taxonomy" id="2984212"/>
    <lineage>
        <taxon>Bacteria</taxon>
        <taxon>Pseudomonadati</taxon>
        <taxon>Pseudomonadota</taxon>
        <taxon>Alphaproteobacteria</taxon>
        <taxon>Caulobacterales</taxon>
        <taxon>Caulobacteraceae</taxon>
        <taxon>Asticcacaulis</taxon>
    </lineage>
</organism>
<accession>A0ABT5HQG1</accession>